<proteinExistence type="predicted"/>
<feature type="non-terminal residue" evidence="1">
    <location>
        <position position="1"/>
    </location>
</feature>
<protein>
    <submittedName>
        <fullName evidence="1">Uncharacterized protein</fullName>
    </submittedName>
</protein>
<reference evidence="1" key="1">
    <citation type="submission" date="2021-02" db="EMBL/GenBank/DDBJ databases">
        <authorList>
            <person name="Nowell W R."/>
        </authorList>
    </citation>
    <scope>NUCLEOTIDE SEQUENCE</scope>
</reference>
<name>A0A815UML6_9BILA</name>
<organism evidence="1 2">
    <name type="scientific">Adineta steineri</name>
    <dbReference type="NCBI Taxonomy" id="433720"/>
    <lineage>
        <taxon>Eukaryota</taxon>
        <taxon>Metazoa</taxon>
        <taxon>Spiralia</taxon>
        <taxon>Gnathifera</taxon>
        <taxon>Rotifera</taxon>
        <taxon>Eurotatoria</taxon>
        <taxon>Bdelloidea</taxon>
        <taxon>Adinetida</taxon>
        <taxon>Adinetidae</taxon>
        <taxon>Adineta</taxon>
    </lineage>
</organism>
<comment type="caution">
    <text evidence="1">The sequence shown here is derived from an EMBL/GenBank/DDBJ whole genome shotgun (WGS) entry which is preliminary data.</text>
</comment>
<evidence type="ECO:0000313" key="2">
    <source>
        <dbReference type="Proteomes" id="UP000663860"/>
    </source>
</evidence>
<evidence type="ECO:0000313" key="1">
    <source>
        <dbReference type="EMBL" id="CAF1519665.1"/>
    </source>
</evidence>
<accession>A0A815UML6</accession>
<dbReference type="AlphaFoldDB" id="A0A815UML6"/>
<dbReference type="EMBL" id="CAJNOE010005536">
    <property type="protein sequence ID" value="CAF1519665.1"/>
    <property type="molecule type" value="Genomic_DNA"/>
</dbReference>
<gene>
    <name evidence="1" type="ORF">IZO911_LOCUS45811</name>
</gene>
<dbReference type="Proteomes" id="UP000663860">
    <property type="component" value="Unassembled WGS sequence"/>
</dbReference>
<sequence length="32" mass="3434">EFIEEAPVTIGRRLTVGDCAERMIAPSNTLGS</sequence>